<keyword evidence="4" id="KW-1185">Reference proteome</keyword>
<organism evidence="3 4">
    <name type="scientific">Amblyomma americanum</name>
    <name type="common">Lone star tick</name>
    <dbReference type="NCBI Taxonomy" id="6943"/>
    <lineage>
        <taxon>Eukaryota</taxon>
        <taxon>Metazoa</taxon>
        <taxon>Ecdysozoa</taxon>
        <taxon>Arthropoda</taxon>
        <taxon>Chelicerata</taxon>
        <taxon>Arachnida</taxon>
        <taxon>Acari</taxon>
        <taxon>Parasitiformes</taxon>
        <taxon>Ixodida</taxon>
        <taxon>Ixodoidea</taxon>
        <taxon>Ixodidae</taxon>
        <taxon>Amblyomminae</taxon>
        <taxon>Amblyomma</taxon>
    </lineage>
</organism>
<reference evidence="3 4" key="1">
    <citation type="journal article" date="2023" name="Arcadia Sci">
        <title>De novo assembly of a long-read Amblyomma americanum tick genome.</title>
        <authorList>
            <person name="Chou S."/>
            <person name="Poskanzer K.E."/>
            <person name="Rollins M."/>
            <person name="Thuy-Boun P.S."/>
        </authorList>
    </citation>
    <scope>NUCLEOTIDE SEQUENCE [LARGE SCALE GENOMIC DNA]</scope>
    <source>
        <strain evidence="3">F_SG_1</strain>
        <tissue evidence="3">Salivary glands</tissue>
    </source>
</reference>
<evidence type="ECO:0000256" key="2">
    <source>
        <dbReference type="SAM" id="Phobius"/>
    </source>
</evidence>
<feature type="transmembrane region" description="Helical" evidence="2">
    <location>
        <begin position="41"/>
        <end position="61"/>
    </location>
</feature>
<dbReference type="Proteomes" id="UP001321473">
    <property type="component" value="Unassembled WGS sequence"/>
</dbReference>
<comment type="caution">
    <text evidence="3">The sequence shown here is derived from an EMBL/GenBank/DDBJ whole genome shotgun (WGS) entry which is preliminary data.</text>
</comment>
<accession>A0AAQ4D9H7</accession>
<proteinExistence type="predicted"/>
<keyword evidence="2" id="KW-0472">Membrane</keyword>
<feature type="region of interest" description="Disordered" evidence="1">
    <location>
        <begin position="159"/>
        <end position="181"/>
    </location>
</feature>
<evidence type="ECO:0000313" key="4">
    <source>
        <dbReference type="Proteomes" id="UP001321473"/>
    </source>
</evidence>
<keyword evidence="2" id="KW-0812">Transmembrane</keyword>
<keyword evidence="2" id="KW-1133">Transmembrane helix</keyword>
<protein>
    <submittedName>
        <fullName evidence="3">Uncharacterized protein</fullName>
    </submittedName>
</protein>
<feature type="transmembrane region" description="Helical" evidence="2">
    <location>
        <begin position="82"/>
        <end position="104"/>
    </location>
</feature>
<dbReference type="AlphaFoldDB" id="A0AAQ4D9H7"/>
<gene>
    <name evidence="3" type="ORF">V5799_003242</name>
</gene>
<name>A0AAQ4D9H7_AMBAM</name>
<sequence>MAGLHYTARRARRARKKISGVESSRIFYAVPEFPHKVEMKALALCMVILAVFCVSSNASLGKHHTQLYIDLLFAKLTKIKDSVYLVAILAAFFTTSECGLPGPIGSRLFHACTFSCFGLQAGSRCGTNCTCIPPARPLPGVAPDRALICVEDQARVPYGYRRPSPPRGRGPRRPPQRGPPRMLLQLLRNR</sequence>
<evidence type="ECO:0000256" key="1">
    <source>
        <dbReference type="SAM" id="MobiDB-lite"/>
    </source>
</evidence>
<dbReference type="EMBL" id="JARKHS020033396">
    <property type="protein sequence ID" value="KAK8759117.1"/>
    <property type="molecule type" value="Genomic_DNA"/>
</dbReference>
<evidence type="ECO:0000313" key="3">
    <source>
        <dbReference type="EMBL" id="KAK8759117.1"/>
    </source>
</evidence>